<dbReference type="PANTHER" id="PTHR13697:SF4">
    <property type="entry name" value="ATP-DEPENDENT 6-PHOSPHOFRUCTOKINASE"/>
    <property type="match status" value="1"/>
</dbReference>
<comment type="subcellular location">
    <subcellularLocation>
        <location evidence="3 15">Cytoplasm</location>
    </subcellularLocation>
</comment>
<dbReference type="EMBL" id="CP023173">
    <property type="protein sequence ID" value="ASZ08931.1"/>
    <property type="molecule type" value="Genomic_DNA"/>
</dbReference>
<feature type="binding site" evidence="15">
    <location>
        <begin position="72"/>
        <end position="73"/>
    </location>
    <ligand>
        <name>ATP</name>
        <dbReference type="ChEBI" id="CHEBI:30616"/>
    </ligand>
</feature>
<evidence type="ECO:0000256" key="4">
    <source>
        <dbReference type="ARBA" id="ARBA00004679"/>
    </source>
</evidence>
<evidence type="ECO:0000313" key="17">
    <source>
        <dbReference type="EMBL" id="ASZ08931.1"/>
    </source>
</evidence>
<feature type="binding site" evidence="15">
    <location>
        <position position="11"/>
    </location>
    <ligand>
        <name>ATP</name>
        <dbReference type="ChEBI" id="CHEBI:30616"/>
    </ligand>
</feature>
<dbReference type="NCBIfam" id="TIGR02482">
    <property type="entry name" value="PFKA_ATP"/>
    <property type="match status" value="1"/>
</dbReference>
<dbReference type="GO" id="GO:0061621">
    <property type="term" value="P:canonical glycolysis"/>
    <property type="evidence" value="ECO:0007669"/>
    <property type="project" value="TreeGrafter"/>
</dbReference>
<evidence type="ECO:0000256" key="1">
    <source>
        <dbReference type="ARBA" id="ARBA00001946"/>
    </source>
</evidence>
<dbReference type="GO" id="GO:0048029">
    <property type="term" value="F:monosaccharide binding"/>
    <property type="evidence" value="ECO:0007669"/>
    <property type="project" value="TreeGrafter"/>
</dbReference>
<protein>
    <recommendedName>
        <fullName evidence="15">ATP-dependent 6-phosphofructokinase</fullName>
        <shortName evidence="15">ATP-PFK</shortName>
        <shortName evidence="15">Phosphofructokinase</shortName>
        <ecNumber evidence="15">2.7.1.11</ecNumber>
    </recommendedName>
    <alternativeName>
        <fullName evidence="15">Phosphohexokinase</fullName>
    </alternativeName>
</protein>
<evidence type="ECO:0000256" key="11">
    <source>
        <dbReference type="ARBA" id="ARBA00022840"/>
    </source>
</evidence>
<comment type="caution">
    <text evidence="15">Lacks conserved residue(s) required for the propagation of feature annotation.</text>
</comment>
<evidence type="ECO:0000256" key="2">
    <source>
        <dbReference type="ARBA" id="ARBA00002659"/>
    </source>
</evidence>
<reference evidence="17 18" key="1">
    <citation type="submission" date="2017-08" db="EMBL/GenBank/DDBJ databases">
        <title>Complete Genome Sequence of Mesoplasma chauliocola.</title>
        <authorList>
            <person name="Knight T.F.Jr."/>
            <person name="Citino T."/>
        </authorList>
    </citation>
    <scope>NUCLEOTIDE SEQUENCE [LARGE SCALE GENOMIC DNA]</scope>
    <source>
        <strain evidence="17 18">CHPA-2</strain>
    </source>
</reference>
<feature type="binding site" description="in other chain" evidence="15">
    <location>
        <position position="154"/>
    </location>
    <ligand>
        <name>ADP</name>
        <dbReference type="ChEBI" id="CHEBI:456216"/>
        <note>allosteric activator; ligand shared between dimeric partners</note>
    </ligand>
</feature>
<comment type="function">
    <text evidence="2 15">Catalyzes the phosphorylation of D-fructose 6-phosphate to fructose 1,6-bisphosphate by ATP, the first committing step of glycolysis.</text>
</comment>
<evidence type="ECO:0000256" key="7">
    <source>
        <dbReference type="ARBA" id="ARBA00022679"/>
    </source>
</evidence>
<name>A0A249SN58_9MOLU</name>
<evidence type="ECO:0000256" key="3">
    <source>
        <dbReference type="ARBA" id="ARBA00004496"/>
    </source>
</evidence>
<feature type="binding site" description="in other chain" evidence="15">
    <location>
        <begin position="125"/>
        <end position="127"/>
    </location>
    <ligand>
        <name>substrate</name>
        <note>ligand shared between dimeric partners</note>
    </ligand>
</feature>
<evidence type="ECO:0000256" key="8">
    <source>
        <dbReference type="ARBA" id="ARBA00022723"/>
    </source>
</evidence>
<dbReference type="InterPro" id="IPR012828">
    <property type="entry name" value="PFKA_ATP_prok"/>
</dbReference>
<dbReference type="Gene3D" id="3.40.50.460">
    <property type="entry name" value="Phosphofructokinase domain"/>
    <property type="match status" value="1"/>
</dbReference>
<keyword evidence="7 15" id="KW-0808">Transferase</keyword>
<comment type="catalytic activity">
    <reaction evidence="14 15">
        <text>beta-D-fructose 6-phosphate + ATP = beta-D-fructose 1,6-bisphosphate + ADP + H(+)</text>
        <dbReference type="Rhea" id="RHEA:16109"/>
        <dbReference type="ChEBI" id="CHEBI:15378"/>
        <dbReference type="ChEBI" id="CHEBI:30616"/>
        <dbReference type="ChEBI" id="CHEBI:32966"/>
        <dbReference type="ChEBI" id="CHEBI:57634"/>
        <dbReference type="ChEBI" id="CHEBI:456216"/>
        <dbReference type="EC" id="2.7.1.11"/>
    </reaction>
</comment>
<feature type="active site" description="Proton acceptor" evidence="15">
    <location>
        <position position="127"/>
    </location>
</feature>
<feature type="binding site" evidence="15">
    <location>
        <begin position="102"/>
        <end position="105"/>
    </location>
    <ligand>
        <name>ATP</name>
        <dbReference type="ChEBI" id="CHEBI:30616"/>
    </ligand>
</feature>
<feature type="domain" description="Phosphofructokinase" evidence="16">
    <location>
        <begin position="3"/>
        <end position="273"/>
    </location>
</feature>
<evidence type="ECO:0000256" key="14">
    <source>
        <dbReference type="ARBA" id="ARBA00048070"/>
    </source>
</evidence>
<dbReference type="RefSeq" id="WP_027875218.1">
    <property type="nucleotide sequence ID" value="NZ_CP023173.1"/>
</dbReference>
<dbReference type="GO" id="GO:0030388">
    <property type="term" value="P:fructose 1,6-bisphosphate metabolic process"/>
    <property type="evidence" value="ECO:0007669"/>
    <property type="project" value="TreeGrafter"/>
</dbReference>
<dbReference type="PIRSF" id="PIRSF000532">
    <property type="entry name" value="ATP_PFK_prok"/>
    <property type="match status" value="1"/>
</dbReference>
<keyword evidence="5 15" id="KW-0963">Cytoplasm</keyword>
<evidence type="ECO:0000259" key="16">
    <source>
        <dbReference type="Pfam" id="PF00365"/>
    </source>
</evidence>
<gene>
    <name evidence="15 17" type="primary">pfkA</name>
    <name evidence="17" type="ORF">CK556_00980</name>
</gene>
<dbReference type="InterPro" id="IPR000023">
    <property type="entry name" value="Phosphofructokinase_dom"/>
</dbReference>
<dbReference type="EC" id="2.7.1.11" evidence="15"/>
<keyword evidence="11 15" id="KW-0067">ATP-binding</keyword>
<evidence type="ECO:0000256" key="9">
    <source>
        <dbReference type="ARBA" id="ARBA00022741"/>
    </source>
</evidence>
<keyword evidence="9 15" id="KW-0547">Nucleotide-binding</keyword>
<feature type="binding site" description="in other chain" evidence="15">
    <location>
        <begin position="249"/>
        <end position="252"/>
    </location>
    <ligand>
        <name>substrate</name>
        <note>ligand shared between dimeric partners</note>
    </ligand>
</feature>
<dbReference type="GO" id="GO:0006002">
    <property type="term" value="P:fructose 6-phosphate metabolic process"/>
    <property type="evidence" value="ECO:0007669"/>
    <property type="project" value="UniProtKB-UniRule"/>
</dbReference>
<evidence type="ECO:0000256" key="12">
    <source>
        <dbReference type="ARBA" id="ARBA00022842"/>
    </source>
</evidence>
<evidence type="ECO:0000256" key="10">
    <source>
        <dbReference type="ARBA" id="ARBA00022777"/>
    </source>
</evidence>
<dbReference type="PANTHER" id="PTHR13697">
    <property type="entry name" value="PHOSPHOFRUCTOKINASE"/>
    <property type="match status" value="1"/>
</dbReference>
<dbReference type="Proteomes" id="UP000232229">
    <property type="component" value="Chromosome"/>
</dbReference>
<comment type="subunit">
    <text evidence="15">Homotetramer.</text>
</comment>
<dbReference type="InterPro" id="IPR035966">
    <property type="entry name" value="PKF_sf"/>
</dbReference>
<evidence type="ECO:0000256" key="13">
    <source>
        <dbReference type="ARBA" id="ARBA00023152"/>
    </source>
</evidence>
<keyword evidence="6 15" id="KW-0021">Allosteric enzyme</keyword>
<proteinExistence type="inferred from homology"/>
<dbReference type="STRING" id="1336232.GCA_000518825_00014"/>
<sequence length="323" mass="34884">MKRIGVLTSGGDAPGMNNAIAGVVKAAEAQGIEVYGVRDGYKGLINGWFEKLDSKFALEIISKGGTVLGSARLPEFKEETVRQKAVEQLKSHNIEALVVIGGDGSYMGAQRLTEMGINCIGLPGTIDNDIVSSDYTIGFDTALNTVIEAVEKIRDTMQSHNRAAVIEVMGNGCGDLVTYAAIATQAEIFSPSESKLSVEEICEQAKKMADVKQRSLIILVSEKQFDSHDLAKKVQEASGYETRATVLGHIQRGGHPSGMDRYLAFTAAIYAVEKLIEGKGGLYIGLSDNKLVARDIESTLNMPKPDKTEFIKKIRLLNAKISK</sequence>
<dbReference type="GO" id="GO:0042802">
    <property type="term" value="F:identical protein binding"/>
    <property type="evidence" value="ECO:0007669"/>
    <property type="project" value="TreeGrafter"/>
</dbReference>
<dbReference type="GO" id="GO:0046872">
    <property type="term" value="F:metal ion binding"/>
    <property type="evidence" value="ECO:0007669"/>
    <property type="project" value="UniProtKB-KW"/>
</dbReference>
<dbReference type="InterPro" id="IPR012003">
    <property type="entry name" value="ATP_PFK_prok-type"/>
</dbReference>
<keyword evidence="13 15" id="KW-0324">Glycolysis</keyword>
<comment type="similarity">
    <text evidence="15">Belongs to the phosphofructokinase type A (PFKA) family. ATP-dependent PFK group I subfamily. Prokaryotic clade 'B1' sub-subfamily.</text>
</comment>
<dbReference type="FunFam" id="3.40.50.460:FF:000002">
    <property type="entry name" value="ATP-dependent 6-phosphofructokinase"/>
    <property type="match status" value="1"/>
</dbReference>
<keyword evidence="12 15" id="KW-0460">Magnesium</keyword>
<dbReference type="SUPFAM" id="SSF53784">
    <property type="entry name" value="Phosphofructokinase"/>
    <property type="match status" value="1"/>
</dbReference>
<dbReference type="HAMAP" id="MF_00339">
    <property type="entry name" value="Phosphofructokinase_I_B1"/>
    <property type="match status" value="1"/>
</dbReference>
<dbReference type="InterPro" id="IPR022953">
    <property type="entry name" value="ATP_PFK"/>
</dbReference>
<dbReference type="GO" id="GO:0003872">
    <property type="term" value="F:6-phosphofructokinase activity"/>
    <property type="evidence" value="ECO:0007669"/>
    <property type="project" value="UniProtKB-UniRule"/>
</dbReference>
<dbReference type="FunFam" id="3.40.50.450:FF:000001">
    <property type="entry name" value="ATP-dependent 6-phosphofructokinase"/>
    <property type="match status" value="1"/>
</dbReference>
<comment type="cofactor">
    <cofactor evidence="1 15">
        <name>Mg(2+)</name>
        <dbReference type="ChEBI" id="CHEBI:18420"/>
    </cofactor>
</comment>
<dbReference type="InterPro" id="IPR015912">
    <property type="entry name" value="Phosphofructokinase_CS"/>
</dbReference>
<comment type="activity regulation">
    <text evidence="15">Allosterically activated by ADP and other diphosphonucleosides, and allosterically inhibited by phosphoenolpyruvate.</text>
</comment>
<feature type="binding site" evidence="15">
    <location>
        <position position="162"/>
    </location>
    <ligand>
        <name>substrate</name>
        <note>ligand shared between dimeric partners</note>
    </ligand>
</feature>
<feature type="binding site" evidence="15">
    <location>
        <position position="103"/>
    </location>
    <ligand>
        <name>Mg(2+)</name>
        <dbReference type="ChEBI" id="CHEBI:18420"/>
        <note>catalytic</note>
    </ligand>
</feature>
<dbReference type="Gene3D" id="3.40.50.450">
    <property type="match status" value="1"/>
</dbReference>
<dbReference type="GO" id="GO:0070095">
    <property type="term" value="F:fructose-6-phosphate binding"/>
    <property type="evidence" value="ECO:0007669"/>
    <property type="project" value="TreeGrafter"/>
</dbReference>
<feature type="binding site" description="in other chain" evidence="15">
    <location>
        <position position="222"/>
    </location>
    <ligand>
        <name>substrate</name>
        <note>ligand shared between dimeric partners</note>
    </ligand>
</feature>
<feature type="binding site" evidence="15">
    <location>
        <position position="243"/>
    </location>
    <ligand>
        <name>substrate</name>
        <note>ligand shared between dimeric partners</note>
    </ligand>
</feature>
<dbReference type="GO" id="GO:0005945">
    <property type="term" value="C:6-phosphofructokinase complex"/>
    <property type="evidence" value="ECO:0007669"/>
    <property type="project" value="TreeGrafter"/>
</dbReference>
<evidence type="ECO:0000256" key="15">
    <source>
        <dbReference type="HAMAP-Rule" id="MF_00339"/>
    </source>
</evidence>
<dbReference type="GO" id="GO:0005524">
    <property type="term" value="F:ATP binding"/>
    <property type="evidence" value="ECO:0007669"/>
    <property type="project" value="UniProtKB-UniRule"/>
</dbReference>
<evidence type="ECO:0000313" key="18">
    <source>
        <dbReference type="Proteomes" id="UP000232229"/>
    </source>
</evidence>
<keyword evidence="10 15" id="KW-0418">Kinase</keyword>
<evidence type="ECO:0000256" key="5">
    <source>
        <dbReference type="ARBA" id="ARBA00022490"/>
    </source>
</evidence>
<dbReference type="AlphaFoldDB" id="A0A249SN58"/>
<comment type="pathway">
    <text evidence="4 15">Carbohydrate degradation; glycolysis; D-glyceraldehyde 3-phosphate and glycerone phosphate from D-glucose: step 3/4.</text>
</comment>
<feature type="binding site" description="in other chain" evidence="15">
    <location>
        <begin position="169"/>
        <end position="171"/>
    </location>
    <ligand>
        <name>substrate</name>
        <note>ligand shared between dimeric partners</note>
    </ligand>
</feature>
<evidence type="ECO:0000256" key="6">
    <source>
        <dbReference type="ARBA" id="ARBA00022533"/>
    </source>
</evidence>
<accession>A0A249SN58</accession>
<dbReference type="GO" id="GO:0016208">
    <property type="term" value="F:AMP binding"/>
    <property type="evidence" value="ECO:0007669"/>
    <property type="project" value="TreeGrafter"/>
</dbReference>
<organism evidence="17 18">
    <name type="scientific">Mesoplasma chauliocola</name>
    <dbReference type="NCBI Taxonomy" id="216427"/>
    <lineage>
        <taxon>Bacteria</taxon>
        <taxon>Bacillati</taxon>
        <taxon>Mycoplasmatota</taxon>
        <taxon>Mollicutes</taxon>
        <taxon>Entomoplasmatales</taxon>
        <taxon>Entomoplasmataceae</taxon>
        <taxon>Mesoplasma</taxon>
    </lineage>
</organism>
<dbReference type="PROSITE" id="PS00433">
    <property type="entry name" value="PHOSPHOFRUCTOKINASE"/>
    <property type="match status" value="1"/>
</dbReference>
<dbReference type="Pfam" id="PF00365">
    <property type="entry name" value="PFK"/>
    <property type="match status" value="1"/>
</dbReference>
<keyword evidence="8 15" id="KW-0479">Metal-binding</keyword>
<dbReference type="UniPathway" id="UPA00109">
    <property type="reaction ID" value="UER00182"/>
</dbReference>
<keyword evidence="18" id="KW-1185">Reference proteome</keyword>
<dbReference type="PRINTS" id="PR00476">
    <property type="entry name" value="PHFRCTKINASE"/>
</dbReference>
<dbReference type="KEGG" id="mchc:CK556_00980"/>
<dbReference type="NCBIfam" id="NF002872">
    <property type="entry name" value="PRK03202.1"/>
    <property type="match status" value="1"/>
</dbReference>